<proteinExistence type="predicted"/>
<dbReference type="EMBL" id="CAJVPZ010003356">
    <property type="protein sequence ID" value="CAG8528989.1"/>
    <property type="molecule type" value="Genomic_DNA"/>
</dbReference>
<dbReference type="AlphaFoldDB" id="A0A9N9FES0"/>
<evidence type="ECO:0000313" key="4">
    <source>
        <dbReference type="Proteomes" id="UP000789396"/>
    </source>
</evidence>
<dbReference type="Pfam" id="PF24209">
    <property type="entry name" value="DUF7431"/>
    <property type="match status" value="1"/>
</dbReference>
<keyword evidence="4" id="KW-1185">Reference proteome</keyword>
<feature type="domain" description="DUF7431" evidence="2">
    <location>
        <begin position="406"/>
        <end position="542"/>
    </location>
</feature>
<protein>
    <submittedName>
        <fullName evidence="3">17765_t:CDS:1</fullName>
    </submittedName>
</protein>
<name>A0A9N9FES0_9GLOM</name>
<reference evidence="3" key="1">
    <citation type="submission" date="2021-06" db="EMBL/GenBank/DDBJ databases">
        <authorList>
            <person name="Kallberg Y."/>
            <person name="Tangrot J."/>
            <person name="Rosling A."/>
        </authorList>
    </citation>
    <scope>NUCLEOTIDE SEQUENCE</scope>
    <source>
        <strain evidence="3">IN212</strain>
    </source>
</reference>
<dbReference type="Pfam" id="PF22693">
    <property type="entry name" value="MACPF_1"/>
    <property type="match status" value="1"/>
</dbReference>
<dbReference type="InterPro" id="IPR055854">
    <property type="entry name" value="DUF7431"/>
</dbReference>
<gene>
    <name evidence="3" type="ORF">RFULGI_LOCUS3703</name>
</gene>
<feature type="domain" description="MACPF-like" evidence="1">
    <location>
        <begin position="174"/>
        <end position="380"/>
    </location>
</feature>
<sequence length="663" mass="75680">MNNATNLPQNNTEINISIKIVASNSLDLKDGPFAFNLPREVTLEKIRDNLMRRRDALHMGSNCYFLDKKNNQIPPASESSTKLYEILQTNNNEPILYIIQKTKYDWTQLIMKCEYGFTFDENNKFIKDASESAFKINVNEIQKLDLVNKYFEEEKECNHKLEAFCERNLISGGSVSAKSLWLSISFGLSQECSKQMLSNREEFTKYSHQKWKKAIVILQKSCISLTENFIKAVKDALAMSTDNKKLKSLREISKKYGQFYARSFAFGGAIVKEKTYTNESSKTKKTDLNSKIGLSAQDVAEANVNLNIARRTNNNRKAFNSESIVKIRVVGGIIEKYDSQDNSIKPWSDSLEDHTTWDIIDYDEIGLIFELLDDGLQKQVFDVLAHVDKIKFDVSKLKPFIYPLSSYIEELGEIKIKECKIFASIMGEDKSVFSLHVNYVDDETPEIIVHLIQHKTKKKSLTPKLCWIIVDIITDSSGTITDNSSIISQSNSTPNNSATISESNLTPDNSAIISESNSASNNTVMTKIIKDISSIIIDGFAKLYNDLDHNEISGNSFKKKAIEWLEYFLTPSQGHPNRNFVWGLYRATDCTPYMHSLVYHIPEFIDIHKDLGLMAFSCSALEKKNHIQVCRYFQNTLKDGGHERSRKSAVLEILEHKNRQLFF</sequence>
<accession>A0A9N9FES0</accession>
<evidence type="ECO:0000259" key="1">
    <source>
        <dbReference type="Pfam" id="PF22693"/>
    </source>
</evidence>
<dbReference type="OrthoDB" id="2387130at2759"/>
<dbReference type="Proteomes" id="UP000789396">
    <property type="component" value="Unassembled WGS sequence"/>
</dbReference>
<comment type="caution">
    <text evidence="3">The sequence shown here is derived from an EMBL/GenBank/DDBJ whole genome shotgun (WGS) entry which is preliminary data.</text>
</comment>
<organism evidence="3 4">
    <name type="scientific">Racocetra fulgida</name>
    <dbReference type="NCBI Taxonomy" id="60492"/>
    <lineage>
        <taxon>Eukaryota</taxon>
        <taxon>Fungi</taxon>
        <taxon>Fungi incertae sedis</taxon>
        <taxon>Mucoromycota</taxon>
        <taxon>Glomeromycotina</taxon>
        <taxon>Glomeromycetes</taxon>
        <taxon>Diversisporales</taxon>
        <taxon>Gigasporaceae</taxon>
        <taxon>Racocetra</taxon>
    </lineage>
</organism>
<evidence type="ECO:0000313" key="3">
    <source>
        <dbReference type="EMBL" id="CAG8528989.1"/>
    </source>
</evidence>
<dbReference type="InterPro" id="IPR054586">
    <property type="entry name" value="MACPF_1_fungal"/>
</dbReference>
<evidence type="ECO:0000259" key="2">
    <source>
        <dbReference type="Pfam" id="PF24209"/>
    </source>
</evidence>